<evidence type="ECO:0000256" key="13">
    <source>
        <dbReference type="PIRSR" id="PIRSR001174-2"/>
    </source>
</evidence>
<dbReference type="SMART" id="SM00382">
    <property type="entry name" value="AAA"/>
    <property type="match status" value="1"/>
</dbReference>
<dbReference type="Proteomes" id="UP001169492">
    <property type="component" value="Unassembled WGS sequence"/>
</dbReference>
<dbReference type="GO" id="GO:0004252">
    <property type="term" value="F:serine-type endopeptidase activity"/>
    <property type="evidence" value="ECO:0007669"/>
    <property type="project" value="UniProtKB-UniRule"/>
</dbReference>
<evidence type="ECO:0000256" key="12">
    <source>
        <dbReference type="PIRSR" id="PIRSR001174-1"/>
    </source>
</evidence>
<feature type="binding site" evidence="10 13">
    <location>
        <begin position="356"/>
        <end position="363"/>
    </location>
    <ligand>
        <name>ATP</name>
        <dbReference type="ChEBI" id="CHEBI:30616"/>
    </ligand>
</feature>
<dbReference type="FunFam" id="1.20.5.5270:FF:000002">
    <property type="entry name" value="Lon protease homolog"/>
    <property type="match status" value="1"/>
</dbReference>
<dbReference type="SUPFAM" id="SSF52540">
    <property type="entry name" value="P-loop containing nucleoside triphosphate hydrolases"/>
    <property type="match status" value="1"/>
</dbReference>
<evidence type="ECO:0000259" key="15">
    <source>
        <dbReference type="PROSITE" id="PS51786"/>
    </source>
</evidence>
<dbReference type="InterPro" id="IPR003959">
    <property type="entry name" value="ATPase_AAA_core"/>
</dbReference>
<sequence>MSEERVEHLSIPVLPLRDVVVYPHMVIPLFVGRDKSIRCLEAAMENNKQIFLSAQKDASIDEPEEKDIHSIGTVANILQLLKLPDGTVKVLVEGSQRAEIDSFEANEDFFRAKVHYLDSEAMPEKEEEVMIRSAVNQFEGYVKLNKKIPPEVLTSLSGIEEADRLADTMAAHMPLKLNDKQKVLEITEVRERLEFLMALMEGEIDLLQVEKRIRTRVKKQMEKSQREYYLNEQMKAIQKELGEMEDGPDEFEALENKIQEAKMPEEAEVKTRAELQKLKMMSPMSAEATVVRGYIDWMVSVPWKKRSRIKKDLANAEKILDADHYGLEKVKERILEYLAVQQRTSKVRGAILCLVGPPGVGKTSLGQSIAKATGRKYIRMALGGIRDEAEIRGHRRTYIGSMPGKLIQKMAKVGVRNPLFLLDEIDKMAADMRGDPASALLEVLDPEQNINFNDHYLEVDYDLSDVMFVATSNSMNIPAPLLDRMEVIRLSGYTEDEKLNIAKRHLLNKQLDRNGLKEKELTIKDDAIIGIIRYYTREAGVRNLEREISRLCRKAVKKIVLDKRIKKVEINADNLKDYLGVQKYDYGKAEEKNQIGQVTGLAWTEVGGDLLTIEATNVAGKGKITSTGSLGDVMQESIQTALTVVRSRADMLGLADDFHEKRDIHVHVPEGATPKDGPSAGTAMAVALVSSLTKIPVRAEVAMTGEITLRGEVLPIGGLKEKLLAAHRGGIKHVLIPKDNERDLQEISDNVKGDLIIQPVQWIDEVLQVALERQPETKKSH</sequence>
<dbReference type="CDD" id="cd19500">
    <property type="entry name" value="RecA-like_Lon"/>
    <property type="match status" value="1"/>
</dbReference>
<dbReference type="GO" id="GO:0005737">
    <property type="term" value="C:cytoplasm"/>
    <property type="evidence" value="ECO:0007669"/>
    <property type="project" value="UniProtKB-SubCell"/>
</dbReference>
<feature type="active site" evidence="10 12">
    <location>
        <position position="679"/>
    </location>
</feature>
<dbReference type="InterPro" id="IPR015947">
    <property type="entry name" value="PUA-like_sf"/>
</dbReference>
<dbReference type="InterPro" id="IPR008269">
    <property type="entry name" value="Lon_proteolytic"/>
</dbReference>
<comment type="subunit">
    <text evidence="10 11">Homohexamer. Organized in a ring with a central cavity.</text>
</comment>
<dbReference type="InterPro" id="IPR004815">
    <property type="entry name" value="Lon_bac/euk-typ"/>
</dbReference>
<accession>A0AAW7QXK1</accession>
<comment type="function">
    <text evidence="10">ATP-dependent serine protease that mediates the selective degradation of mutant and abnormal proteins as well as certain short-lived regulatory proteins. Required for cellular homeostasis and for survival from DNA damage and developmental changes induced by stress. Degrades polypeptides processively to yield small peptide fragments that are 5 to 10 amino acids long. Binds to DNA in a double-stranded, site-specific manner.</text>
</comment>
<dbReference type="Gene3D" id="3.30.230.10">
    <property type="match status" value="1"/>
</dbReference>
<evidence type="ECO:0000256" key="10">
    <source>
        <dbReference type="HAMAP-Rule" id="MF_01973"/>
    </source>
</evidence>
<dbReference type="GO" id="GO:0016887">
    <property type="term" value="F:ATP hydrolysis activity"/>
    <property type="evidence" value="ECO:0007669"/>
    <property type="project" value="UniProtKB-UniRule"/>
</dbReference>
<dbReference type="SMART" id="SM00464">
    <property type="entry name" value="LON"/>
    <property type="match status" value="1"/>
</dbReference>
<dbReference type="FunFam" id="1.10.8.60:FF:000035">
    <property type="entry name" value="Lon protease"/>
    <property type="match status" value="1"/>
</dbReference>
<feature type="domain" description="Lon N-terminal" evidence="16">
    <location>
        <begin position="11"/>
        <end position="204"/>
    </location>
</feature>
<name>A0AAW7QXK1_9GAMM</name>
<evidence type="ECO:0000256" key="8">
    <source>
        <dbReference type="ARBA" id="ARBA00023016"/>
    </source>
</evidence>
<evidence type="ECO:0000256" key="4">
    <source>
        <dbReference type="ARBA" id="ARBA00022741"/>
    </source>
</evidence>
<proteinExistence type="evidence at transcript level"/>
<dbReference type="Gene3D" id="2.30.130.40">
    <property type="entry name" value="LON domain-like"/>
    <property type="match status" value="1"/>
</dbReference>
<dbReference type="GO" id="GO:0005524">
    <property type="term" value="F:ATP binding"/>
    <property type="evidence" value="ECO:0007669"/>
    <property type="project" value="UniProtKB-UniRule"/>
</dbReference>
<keyword evidence="4 10" id="KW-0547">Nucleotide-binding</keyword>
<dbReference type="Gene3D" id="1.10.8.60">
    <property type="match status" value="1"/>
</dbReference>
<dbReference type="Pfam" id="PF02190">
    <property type="entry name" value="LON_substr_bdg"/>
    <property type="match status" value="1"/>
</dbReference>
<dbReference type="PANTHER" id="PTHR10046">
    <property type="entry name" value="ATP DEPENDENT LON PROTEASE FAMILY MEMBER"/>
    <property type="match status" value="1"/>
</dbReference>
<dbReference type="FunFam" id="3.30.230.10:FF:000010">
    <property type="entry name" value="Lon protease"/>
    <property type="match status" value="1"/>
</dbReference>
<keyword evidence="5 10" id="KW-0378">Hydrolase</keyword>
<evidence type="ECO:0000256" key="6">
    <source>
        <dbReference type="ARBA" id="ARBA00022825"/>
    </source>
</evidence>
<comment type="catalytic activity">
    <reaction evidence="9 10 11 14">
        <text>Hydrolysis of proteins in presence of ATP.</text>
        <dbReference type="EC" id="3.4.21.53"/>
    </reaction>
</comment>
<dbReference type="InterPro" id="IPR003111">
    <property type="entry name" value="Lon_prtase_N"/>
</dbReference>
<dbReference type="Gene3D" id="3.40.50.300">
    <property type="entry name" value="P-loop containing nucleotide triphosphate hydrolases"/>
    <property type="match status" value="1"/>
</dbReference>
<evidence type="ECO:0000256" key="9">
    <source>
        <dbReference type="ARBA" id="ARBA00050665"/>
    </source>
</evidence>
<dbReference type="InterPro" id="IPR003593">
    <property type="entry name" value="AAA+_ATPase"/>
</dbReference>
<comment type="caution">
    <text evidence="17">The sequence shown here is derived from an EMBL/GenBank/DDBJ whole genome shotgun (WGS) entry which is preliminary data.</text>
</comment>
<dbReference type="EMBL" id="JAGGJB010000001">
    <property type="protein sequence ID" value="MDN7123286.1"/>
    <property type="molecule type" value="Genomic_DNA"/>
</dbReference>
<dbReference type="NCBIfam" id="TIGR00763">
    <property type="entry name" value="lon"/>
    <property type="match status" value="1"/>
</dbReference>
<dbReference type="InterPro" id="IPR027543">
    <property type="entry name" value="Lon_bac"/>
</dbReference>
<dbReference type="NCBIfam" id="NF008053">
    <property type="entry name" value="PRK10787.1"/>
    <property type="match status" value="1"/>
</dbReference>
<dbReference type="HAMAP" id="MF_01973">
    <property type="entry name" value="lon_bact"/>
    <property type="match status" value="1"/>
</dbReference>
<dbReference type="GO" id="GO:0043565">
    <property type="term" value="F:sequence-specific DNA binding"/>
    <property type="evidence" value="ECO:0007669"/>
    <property type="project" value="UniProtKB-UniRule"/>
</dbReference>
<dbReference type="InterPro" id="IPR027417">
    <property type="entry name" value="P-loop_NTPase"/>
</dbReference>
<evidence type="ECO:0000313" key="19">
    <source>
        <dbReference type="Proteomes" id="UP001169491"/>
    </source>
</evidence>
<evidence type="ECO:0000256" key="14">
    <source>
        <dbReference type="PROSITE-ProRule" id="PRU01122"/>
    </source>
</evidence>
<evidence type="ECO:0000256" key="2">
    <source>
        <dbReference type="ARBA" id="ARBA00022490"/>
    </source>
</evidence>
<evidence type="ECO:0000313" key="20">
    <source>
        <dbReference type="Proteomes" id="UP001169492"/>
    </source>
</evidence>
<dbReference type="Pfam" id="PF00004">
    <property type="entry name" value="AAA"/>
    <property type="match status" value="1"/>
</dbReference>
<dbReference type="InterPro" id="IPR014721">
    <property type="entry name" value="Ribsml_uS5_D2-typ_fold_subgr"/>
</dbReference>
<dbReference type="GO" id="GO:0034605">
    <property type="term" value="P:cellular response to heat"/>
    <property type="evidence" value="ECO:0007669"/>
    <property type="project" value="UniProtKB-UniRule"/>
</dbReference>
<evidence type="ECO:0000313" key="18">
    <source>
        <dbReference type="EMBL" id="MDN7128988.1"/>
    </source>
</evidence>
<dbReference type="Gene3D" id="1.20.5.5270">
    <property type="match status" value="1"/>
</dbReference>
<dbReference type="EC" id="3.4.21.53" evidence="10 11"/>
<dbReference type="AlphaFoldDB" id="A0AAW7QXK1"/>
<dbReference type="SUPFAM" id="SSF88697">
    <property type="entry name" value="PUA domain-like"/>
    <property type="match status" value="1"/>
</dbReference>
<dbReference type="PROSITE" id="PS51786">
    <property type="entry name" value="LON_PROTEOLYTIC"/>
    <property type="match status" value="1"/>
</dbReference>
<evidence type="ECO:0000256" key="7">
    <source>
        <dbReference type="ARBA" id="ARBA00022840"/>
    </source>
</evidence>
<keyword evidence="8 10" id="KW-0346">Stress response</keyword>
<dbReference type="RefSeq" id="WP_301719889.1">
    <property type="nucleotide sequence ID" value="NZ_JAGGJB010000001.1"/>
</dbReference>
<dbReference type="Gene3D" id="1.20.58.1480">
    <property type="match status" value="1"/>
</dbReference>
<keyword evidence="3 10" id="KW-0645">Protease</keyword>
<dbReference type="FunFam" id="1.20.58.1480:FF:000001">
    <property type="entry name" value="Lon protease"/>
    <property type="match status" value="1"/>
</dbReference>
<feature type="domain" description="Lon proteolytic" evidence="15">
    <location>
        <begin position="592"/>
        <end position="773"/>
    </location>
</feature>
<dbReference type="Pfam" id="PF05362">
    <property type="entry name" value="Lon_C"/>
    <property type="match status" value="1"/>
</dbReference>
<dbReference type="PROSITE" id="PS51787">
    <property type="entry name" value="LON_N"/>
    <property type="match status" value="1"/>
</dbReference>
<dbReference type="InterPro" id="IPR027065">
    <property type="entry name" value="Lon_Prtase"/>
</dbReference>
<dbReference type="InterPro" id="IPR046336">
    <property type="entry name" value="Lon_prtase_N_sf"/>
</dbReference>
<dbReference type="GO" id="GO:0004176">
    <property type="term" value="F:ATP-dependent peptidase activity"/>
    <property type="evidence" value="ECO:0007669"/>
    <property type="project" value="UniProtKB-UniRule"/>
</dbReference>
<protein>
    <recommendedName>
        <fullName evidence="10 11">Lon protease</fullName>
        <ecNumber evidence="10 11">3.4.21.53</ecNumber>
    </recommendedName>
    <alternativeName>
        <fullName evidence="10">ATP-dependent protease La</fullName>
    </alternativeName>
</protein>
<keyword evidence="7 10" id="KW-0067">ATP-binding</keyword>
<keyword evidence="6 10" id="KW-0720">Serine protease</keyword>
<evidence type="ECO:0000313" key="17">
    <source>
        <dbReference type="EMBL" id="MDN7123286.1"/>
    </source>
</evidence>
<comment type="similarity">
    <text evidence="10 11 14">Belongs to the peptidase S16 family.</text>
</comment>
<dbReference type="Proteomes" id="UP001169491">
    <property type="component" value="Unassembled WGS sequence"/>
</dbReference>
<organism evidence="17 20">
    <name type="scientific">Pseudidiomarina terrestris</name>
    <dbReference type="NCBI Taxonomy" id="2820060"/>
    <lineage>
        <taxon>Bacteria</taxon>
        <taxon>Pseudomonadati</taxon>
        <taxon>Pseudomonadota</taxon>
        <taxon>Gammaproteobacteria</taxon>
        <taxon>Alteromonadales</taxon>
        <taxon>Idiomarinaceae</taxon>
        <taxon>Pseudidiomarina</taxon>
    </lineage>
</organism>
<dbReference type="PRINTS" id="PR00830">
    <property type="entry name" value="ENDOLAPTASE"/>
</dbReference>
<gene>
    <name evidence="10 17" type="primary">lon</name>
    <name evidence="17" type="ORF">J6I90_00110</name>
    <name evidence="18" type="ORF">J6I92_03790</name>
</gene>
<dbReference type="PIRSF" id="PIRSF001174">
    <property type="entry name" value="Lon_proteas"/>
    <property type="match status" value="1"/>
</dbReference>
<reference evidence="19 20" key="1">
    <citation type="submission" date="2021-03" db="EMBL/GenBank/DDBJ databases">
        <title>Pseudidiomarina terrestris, a new bacterium isolated from saline soil.</title>
        <authorList>
            <person name="Galisteo C."/>
            <person name="De La Haba R."/>
            <person name="Sanchez-Porro C."/>
            <person name="Ventosa A."/>
        </authorList>
    </citation>
    <scope>NUCLEOTIDE SEQUENCE [LARGE SCALE GENOMIC DNA]</scope>
    <source>
        <strain evidence="17 20">1APP75-32.1</strain>
        <strain evidence="19">1APR75-15</strain>
        <strain evidence="18">1ASR75-15</strain>
    </source>
</reference>
<evidence type="ECO:0000256" key="5">
    <source>
        <dbReference type="ARBA" id="ARBA00022801"/>
    </source>
</evidence>
<dbReference type="FunFam" id="3.40.50.300:FF:000021">
    <property type="entry name" value="Lon protease homolog"/>
    <property type="match status" value="1"/>
</dbReference>
<dbReference type="EMBL" id="JAGGJC010000001">
    <property type="protein sequence ID" value="MDN7128988.1"/>
    <property type="molecule type" value="Genomic_DNA"/>
</dbReference>
<dbReference type="InterPro" id="IPR054594">
    <property type="entry name" value="Lon_lid"/>
</dbReference>
<feature type="active site" evidence="10 12">
    <location>
        <position position="722"/>
    </location>
</feature>
<comment type="subcellular location">
    <subcellularLocation>
        <location evidence="1 10 11">Cytoplasm</location>
    </subcellularLocation>
</comment>
<comment type="induction">
    <text evidence="10">By heat shock.</text>
</comment>
<dbReference type="GO" id="GO:0006515">
    <property type="term" value="P:protein quality control for misfolded or incompletely synthesized proteins"/>
    <property type="evidence" value="ECO:0007669"/>
    <property type="project" value="UniProtKB-UniRule"/>
</dbReference>
<evidence type="ECO:0000256" key="11">
    <source>
        <dbReference type="PIRNR" id="PIRNR001174"/>
    </source>
</evidence>
<keyword evidence="2 10" id="KW-0963">Cytoplasm</keyword>
<dbReference type="SUPFAM" id="SSF54211">
    <property type="entry name" value="Ribosomal protein S5 domain 2-like"/>
    <property type="match status" value="1"/>
</dbReference>
<keyword evidence="19" id="KW-1185">Reference proteome</keyword>
<evidence type="ECO:0000256" key="3">
    <source>
        <dbReference type="ARBA" id="ARBA00022670"/>
    </source>
</evidence>
<dbReference type="Pfam" id="PF22667">
    <property type="entry name" value="Lon_lid"/>
    <property type="match status" value="1"/>
</dbReference>
<dbReference type="FunFam" id="2.30.130.40:FF:000001">
    <property type="entry name" value="Lon protease"/>
    <property type="match status" value="1"/>
</dbReference>
<evidence type="ECO:0000259" key="16">
    <source>
        <dbReference type="PROSITE" id="PS51787"/>
    </source>
</evidence>
<dbReference type="InterPro" id="IPR020568">
    <property type="entry name" value="Ribosomal_Su5_D2-typ_SF"/>
</dbReference>
<evidence type="ECO:0000256" key="1">
    <source>
        <dbReference type="ARBA" id="ARBA00004496"/>
    </source>
</evidence>